<evidence type="ECO:0000256" key="1">
    <source>
        <dbReference type="ARBA" id="ARBA00004123"/>
    </source>
</evidence>
<dbReference type="Pfam" id="PF07571">
    <property type="entry name" value="TAF6_C"/>
    <property type="match status" value="1"/>
</dbReference>
<organism evidence="7 8">
    <name type="scientific">Acanthoscelides obtectus</name>
    <name type="common">Bean weevil</name>
    <name type="synonym">Bruchus obtectus</name>
    <dbReference type="NCBI Taxonomy" id="200917"/>
    <lineage>
        <taxon>Eukaryota</taxon>
        <taxon>Metazoa</taxon>
        <taxon>Ecdysozoa</taxon>
        <taxon>Arthropoda</taxon>
        <taxon>Hexapoda</taxon>
        <taxon>Insecta</taxon>
        <taxon>Pterygota</taxon>
        <taxon>Neoptera</taxon>
        <taxon>Endopterygota</taxon>
        <taxon>Coleoptera</taxon>
        <taxon>Polyphaga</taxon>
        <taxon>Cucujiformia</taxon>
        <taxon>Chrysomeloidea</taxon>
        <taxon>Chrysomelidae</taxon>
        <taxon>Bruchinae</taxon>
        <taxon>Bruchini</taxon>
        <taxon>Acanthoscelides</taxon>
    </lineage>
</organism>
<reference evidence="7" key="1">
    <citation type="submission" date="2022-03" db="EMBL/GenBank/DDBJ databases">
        <authorList>
            <person name="Sayadi A."/>
        </authorList>
    </citation>
    <scope>NUCLEOTIDE SEQUENCE</scope>
</reference>
<dbReference type="OrthoDB" id="10262026at2759"/>
<protein>
    <recommendedName>
        <fullName evidence="6">TAF6 C-terminal HEAT repeat domain-containing protein</fullName>
    </recommendedName>
</protein>
<evidence type="ECO:0000313" key="7">
    <source>
        <dbReference type="EMBL" id="CAH1991218.1"/>
    </source>
</evidence>
<dbReference type="Gene3D" id="1.25.40.770">
    <property type="entry name" value="TAF6, C-terminal HEAT repeat domain"/>
    <property type="match status" value="1"/>
</dbReference>
<dbReference type="CDD" id="cd08050">
    <property type="entry name" value="TAF6C"/>
    <property type="match status" value="1"/>
</dbReference>
<evidence type="ECO:0000256" key="5">
    <source>
        <dbReference type="ARBA" id="ARBA00023242"/>
    </source>
</evidence>
<dbReference type="InterPro" id="IPR037796">
    <property type="entry name" value="TAF6"/>
</dbReference>
<evidence type="ECO:0000313" key="8">
    <source>
        <dbReference type="Proteomes" id="UP001152888"/>
    </source>
</evidence>
<dbReference type="PANTHER" id="PTHR10221">
    <property type="entry name" value="TRANSCRIPTION INITIATION FACTOR TFIID SUBUNIT 6"/>
    <property type="match status" value="1"/>
</dbReference>
<dbReference type="PANTHER" id="PTHR10221:SF9">
    <property type="entry name" value="TRANSCRIPTION INITIATION FACTOR TFIID SUBUNIT 6"/>
    <property type="match status" value="1"/>
</dbReference>
<dbReference type="Proteomes" id="UP001152888">
    <property type="component" value="Unassembled WGS sequence"/>
</dbReference>
<dbReference type="AlphaFoldDB" id="A0A9P0LDX5"/>
<dbReference type="PROSITE" id="PS51257">
    <property type="entry name" value="PROKAR_LIPOPROTEIN"/>
    <property type="match status" value="1"/>
</dbReference>
<dbReference type="GO" id="GO:0005669">
    <property type="term" value="C:transcription factor TFIID complex"/>
    <property type="evidence" value="ECO:0007669"/>
    <property type="project" value="InterPro"/>
</dbReference>
<dbReference type="InterPro" id="IPR011442">
    <property type="entry name" value="TAF6_C"/>
</dbReference>
<keyword evidence="3" id="KW-0805">Transcription regulation</keyword>
<comment type="similarity">
    <text evidence="2">Belongs to the TAF6 family.</text>
</comment>
<sequence>MRMTKSLLSNPHLNLLDQLHIILPAILSCGLTRKTSKYYYDNHWTLRDFSAYMAVTICQKFSNSLNNLTNRVIFLYLRPLKSYNCPLTTIYGAVKGIAAFGEDTVKIFLFPYINNISKRIFMIFERRQYNFHSEEKIKQQIIEAKHVRDAILCTVAPILYKAKNITDGGIMYMQMFGYLGRFLYAEVKNLEKMDLERKKFEQIKAASKIYVYKECKGNH</sequence>
<evidence type="ECO:0000259" key="6">
    <source>
        <dbReference type="Pfam" id="PF07571"/>
    </source>
</evidence>
<comment type="caution">
    <text evidence="7">The sequence shown here is derived from an EMBL/GenBank/DDBJ whole genome shotgun (WGS) entry which is preliminary data.</text>
</comment>
<accession>A0A9P0LDX5</accession>
<keyword evidence="8" id="KW-1185">Reference proteome</keyword>
<dbReference type="GO" id="GO:0000124">
    <property type="term" value="C:SAGA complex"/>
    <property type="evidence" value="ECO:0007669"/>
    <property type="project" value="InterPro"/>
</dbReference>
<keyword evidence="5" id="KW-0539">Nucleus</keyword>
<name>A0A9P0LDX5_ACAOB</name>
<gene>
    <name evidence="7" type="ORF">ACAOBT_LOCUS20135</name>
</gene>
<dbReference type="GO" id="GO:0046695">
    <property type="term" value="C:SLIK (SAGA-like) complex"/>
    <property type="evidence" value="ECO:0007669"/>
    <property type="project" value="InterPro"/>
</dbReference>
<dbReference type="GO" id="GO:0016251">
    <property type="term" value="F:RNA polymerase II general transcription initiation factor activity"/>
    <property type="evidence" value="ECO:0007669"/>
    <property type="project" value="InterPro"/>
</dbReference>
<dbReference type="GO" id="GO:0003713">
    <property type="term" value="F:transcription coactivator activity"/>
    <property type="evidence" value="ECO:0007669"/>
    <property type="project" value="TreeGrafter"/>
</dbReference>
<proteinExistence type="inferred from homology"/>
<evidence type="ECO:0000256" key="3">
    <source>
        <dbReference type="ARBA" id="ARBA00023015"/>
    </source>
</evidence>
<dbReference type="EMBL" id="CAKOFQ010007108">
    <property type="protein sequence ID" value="CAH1991218.1"/>
    <property type="molecule type" value="Genomic_DNA"/>
</dbReference>
<dbReference type="GO" id="GO:0051123">
    <property type="term" value="P:RNA polymerase II preinitiation complex assembly"/>
    <property type="evidence" value="ECO:0007669"/>
    <property type="project" value="TreeGrafter"/>
</dbReference>
<comment type="subcellular location">
    <subcellularLocation>
        <location evidence="1">Nucleus</location>
    </subcellularLocation>
</comment>
<keyword evidence="4" id="KW-0804">Transcription</keyword>
<evidence type="ECO:0000256" key="4">
    <source>
        <dbReference type="ARBA" id="ARBA00023163"/>
    </source>
</evidence>
<feature type="domain" description="TAF6 C-terminal HEAT repeat" evidence="6">
    <location>
        <begin position="1"/>
        <end position="113"/>
    </location>
</feature>
<dbReference type="InterPro" id="IPR046344">
    <property type="entry name" value="TAF6_C_sf"/>
</dbReference>
<evidence type="ECO:0000256" key="2">
    <source>
        <dbReference type="ARBA" id="ARBA00007688"/>
    </source>
</evidence>